<evidence type="ECO:0000259" key="11">
    <source>
        <dbReference type="PROSITE" id="PS51285"/>
    </source>
</evidence>
<dbReference type="InterPro" id="IPR050236">
    <property type="entry name" value="Ser_Thr_kinase_AGC"/>
</dbReference>
<comment type="caution">
    <text evidence="12">The sequence shown here is derived from an EMBL/GenBank/DDBJ whole genome shotgun (WGS) entry which is preliminary data.</text>
</comment>
<evidence type="ECO:0000313" key="12">
    <source>
        <dbReference type="EMBL" id="KAK1769556.1"/>
    </source>
</evidence>
<gene>
    <name evidence="12" type="ORF">QBC33DRAFT_447156</name>
</gene>
<dbReference type="GeneID" id="85307605"/>
<keyword evidence="6" id="KW-0067">ATP-binding</keyword>
<dbReference type="Gene3D" id="3.30.200.20">
    <property type="entry name" value="Phosphorylase Kinase, domain 1"/>
    <property type="match status" value="2"/>
</dbReference>
<keyword evidence="2" id="KW-0723">Serine/threonine-protein kinase</keyword>
<reference evidence="12" key="1">
    <citation type="submission" date="2023-06" db="EMBL/GenBank/DDBJ databases">
        <title>Genome-scale phylogeny and comparative genomics of the fungal order Sordariales.</title>
        <authorList>
            <consortium name="Lawrence Berkeley National Laboratory"/>
            <person name="Hensen N."/>
            <person name="Bonometti L."/>
            <person name="Westerberg I."/>
            <person name="Brannstrom I.O."/>
            <person name="Guillou S."/>
            <person name="Cros-Aarteil S."/>
            <person name="Calhoun S."/>
            <person name="Haridas S."/>
            <person name="Kuo A."/>
            <person name="Mondo S."/>
            <person name="Pangilinan J."/>
            <person name="Riley R."/>
            <person name="Labutti K."/>
            <person name="Andreopoulos B."/>
            <person name="Lipzen A."/>
            <person name="Chen C."/>
            <person name="Yanf M."/>
            <person name="Daum C."/>
            <person name="Ng V."/>
            <person name="Clum A."/>
            <person name="Steindorff A."/>
            <person name="Ohm R."/>
            <person name="Martin F."/>
            <person name="Silar P."/>
            <person name="Natvig D."/>
            <person name="Lalanne C."/>
            <person name="Gautier V."/>
            <person name="Ament-Velasquez S.L."/>
            <person name="Kruys A."/>
            <person name="Hutchinson M.I."/>
            <person name="Powell A.J."/>
            <person name="Barry K."/>
            <person name="Miller A.N."/>
            <person name="Grigoriev I.V."/>
            <person name="Debuchy R."/>
            <person name="Gladieux P."/>
            <person name="Thoren M.H."/>
            <person name="Johannesson H."/>
        </authorList>
    </citation>
    <scope>NUCLEOTIDE SEQUENCE</scope>
    <source>
        <strain evidence="12">8032-3</strain>
    </source>
</reference>
<dbReference type="Pfam" id="PF00069">
    <property type="entry name" value="Pkinase"/>
    <property type="match status" value="2"/>
</dbReference>
<dbReference type="SMART" id="SM00220">
    <property type="entry name" value="S_TKc"/>
    <property type="match status" value="1"/>
</dbReference>
<keyword evidence="13" id="KW-1185">Reference proteome</keyword>
<dbReference type="PANTHER" id="PTHR24356:SF400">
    <property type="entry name" value="SERINE_THREONINE-PROTEIN KINASE CBK1"/>
    <property type="match status" value="1"/>
</dbReference>
<evidence type="ECO:0000256" key="2">
    <source>
        <dbReference type="ARBA" id="ARBA00022527"/>
    </source>
</evidence>
<proteinExistence type="predicted"/>
<dbReference type="GO" id="GO:0005524">
    <property type="term" value="F:ATP binding"/>
    <property type="evidence" value="ECO:0007669"/>
    <property type="project" value="UniProtKB-KW"/>
</dbReference>
<protein>
    <recommendedName>
        <fullName evidence="1">non-specific serine/threonine protein kinase</fullName>
        <ecNumber evidence="1">2.7.11.1</ecNumber>
    </recommendedName>
</protein>
<feature type="domain" description="Protein kinase" evidence="10">
    <location>
        <begin position="237"/>
        <end position="602"/>
    </location>
</feature>
<evidence type="ECO:0000256" key="4">
    <source>
        <dbReference type="ARBA" id="ARBA00022741"/>
    </source>
</evidence>
<feature type="region of interest" description="Disordered" evidence="9">
    <location>
        <begin position="559"/>
        <end position="584"/>
    </location>
</feature>
<evidence type="ECO:0000256" key="6">
    <source>
        <dbReference type="ARBA" id="ARBA00022840"/>
    </source>
</evidence>
<name>A0AAJ0FIF4_9PEZI</name>
<dbReference type="PROSITE" id="PS51285">
    <property type="entry name" value="AGC_KINASE_CTER"/>
    <property type="match status" value="1"/>
</dbReference>
<evidence type="ECO:0000313" key="13">
    <source>
        <dbReference type="Proteomes" id="UP001244011"/>
    </source>
</evidence>
<feature type="region of interest" description="Disordered" evidence="9">
    <location>
        <begin position="25"/>
        <end position="89"/>
    </location>
</feature>
<dbReference type="RefSeq" id="XP_060285769.1">
    <property type="nucleotide sequence ID" value="XM_060424418.1"/>
</dbReference>
<dbReference type="PANTHER" id="PTHR24356">
    <property type="entry name" value="SERINE/THREONINE-PROTEIN KINASE"/>
    <property type="match status" value="1"/>
</dbReference>
<dbReference type="InterPro" id="IPR000961">
    <property type="entry name" value="AGC-kinase_C"/>
</dbReference>
<dbReference type="GO" id="GO:0004674">
    <property type="term" value="F:protein serine/threonine kinase activity"/>
    <property type="evidence" value="ECO:0007669"/>
    <property type="project" value="UniProtKB-KW"/>
</dbReference>
<dbReference type="EMBL" id="MU839002">
    <property type="protein sequence ID" value="KAK1769556.1"/>
    <property type="molecule type" value="Genomic_DNA"/>
</dbReference>
<feature type="compositionally biased region" description="Polar residues" evidence="9">
    <location>
        <begin position="71"/>
        <end position="89"/>
    </location>
</feature>
<comment type="catalytic activity">
    <reaction evidence="8">
        <text>L-seryl-[protein] + ATP = O-phospho-L-seryl-[protein] + ADP + H(+)</text>
        <dbReference type="Rhea" id="RHEA:17989"/>
        <dbReference type="Rhea" id="RHEA-COMP:9863"/>
        <dbReference type="Rhea" id="RHEA-COMP:11604"/>
        <dbReference type="ChEBI" id="CHEBI:15378"/>
        <dbReference type="ChEBI" id="CHEBI:29999"/>
        <dbReference type="ChEBI" id="CHEBI:30616"/>
        <dbReference type="ChEBI" id="CHEBI:83421"/>
        <dbReference type="ChEBI" id="CHEBI:456216"/>
        <dbReference type="EC" id="2.7.11.1"/>
    </reaction>
</comment>
<dbReference type="InterPro" id="IPR000719">
    <property type="entry name" value="Prot_kinase_dom"/>
</dbReference>
<evidence type="ECO:0000256" key="3">
    <source>
        <dbReference type="ARBA" id="ARBA00022679"/>
    </source>
</evidence>
<evidence type="ECO:0000256" key="1">
    <source>
        <dbReference type="ARBA" id="ARBA00012513"/>
    </source>
</evidence>
<dbReference type="SUPFAM" id="SSF56112">
    <property type="entry name" value="Protein kinase-like (PK-like)"/>
    <property type="match status" value="1"/>
</dbReference>
<dbReference type="AlphaFoldDB" id="A0AAJ0FIF4"/>
<feature type="compositionally biased region" description="Low complexity" evidence="9">
    <location>
        <begin position="46"/>
        <end position="64"/>
    </location>
</feature>
<evidence type="ECO:0000256" key="8">
    <source>
        <dbReference type="ARBA" id="ARBA00048679"/>
    </source>
</evidence>
<dbReference type="InterPro" id="IPR008271">
    <property type="entry name" value="Ser/Thr_kinase_AS"/>
</dbReference>
<evidence type="ECO:0000256" key="9">
    <source>
        <dbReference type="SAM" id="MobiDB-lite"/>
    </source>
</evidence>
<sequence length="872" mass="98111">MPSSLFLASSGPTVIRADASKGQHSLLSYTPMEPPDISQVAETRTGSSFANTSSSSSGNSGNNSDPAISPEESTGETSLDSKFQPPTSGMDQEYRALEKYQGTQRHGSSGEWYIPGTWSSPGSNLATIQESRFDQVTPSVVTVERAAAAKIYLETHFNELLASGPTPRSIRQRLLEADIYKRISERSMSPAEQEWIWLQFYRRESEYLREMRVMKARSIRALNAKRGSPLSSFVDDYEVIEILGKGSFGVVQLVREKTTENGGDQNSLSFGGGDGEHGRERKQIYAMKVIRKSKMLQTSQEGHIRAERDFLVASEGSDWIIPLVSSFQDATNLYLVMEYMPGGDFLALLVRENILDESAARFYVAEMIVCVEEAHALKCIHRDIKPDNFLISASGHLKIGDFSLAFDGHWSHDPSYYNSHRYSLLQKLSIKVDTDEEDKHEEKRAQGIQSAIERHERNSDDGEPLLNWRNRCGIRAAAESVVGTSQYMAPEVINREPYDARCDWWSIGVILYDKTFALPSEPAVSDKCRHLISSLIREKEKRICSKRYYLQDFWATSASQRGRPGRPNDRLDIGPSRQGPRDFAGRHVFPYDAEDIKSHPWFNGFEWGRLHDMKPPFIPHLRSVDDTQYFGEVEDMSDSTDRSEDSGNASSREQNLDFAPYLPTSANMGPIPQFTNAYPVAALTAAEARARAREQEARARLLGLRPSVQDWAMAAIASPYYKSDLKAMYKHIEGLADLGLEERVLLKDFVRFFGKLVLKPRDCLLRDPKTKDIVLELRKRTAFLGYTWRRIRPLPLPPPRGGLGGMNSSNAANRLGPRFGGGDGTAEGAGRWEFDDRRRWDGGPSRGNVASMRALHRGRLKLRPGNMRNLLR</sequence>
<comment type="catalytic activity">
    <reaction evidence="7">
        <text>L-threonyl-[protein] + ATP = O-phospho-L-threonyl-[protein] + ADP + H(+)</text>
        <dbReference type="Rhea" id="RHEA:46608"/>
        <dbReference type="Rhea" id="RHEA-COMP:11060"/>
        <dbReference type="Rhea" id="RHEA-COMP:11605"/>
        <dbReference type="ChEBI" id="CHEBI:15378"/>
        <dbReference type="ChEBI" id="CHEBI:30013"/>
        <dbReference type="ChEBI" id="CHEBI:30616"/>
        <dbReference type="ChEBI" id="CHEBI:61977"/>
        <dbReference type="ChEBI" id="CHEBI:456216"/>
        <dbReference type="EC" id="2.7.11.1"/>
    </reaction>
</comment>
<dbReference type="PROSITE" id="PS00108">
    <property type="entry name" value="PROTEIN_KINASE_ST"/>
    <property type="match status" value="1"/>
</dbReference>
<dbReference type="PROSITE" id="PS50011">
    <property type="entry name" value="PROTEIN_KINASE_DOM"/>
    <property type="match status" value="1"/>
</dbReference>
<dbReference type="EC" id="2.7.11.1" evidence="1"/>
<dbReference type="Proteomes" id="UP001244011">
    <property type="component" value="Unassembled WGS sequence"/>
</dbReference>
<accession>A0AAJ0FIF4</accession>
<evidence type="ECO:0000259" key="10">
    <source>
        <dbReference type="PROSITE" id="PS50011"/>
    </source>
</evidence>
<dbReference type="Gene3D" id="1.10.510.10">
    <property type="entry name" value="Transferase(Phosphotransferase) domain 1"/>
    <property type="match status" value="2"/>
</dbReference>
<keyword evidence="5 12" id="KW-0418">Kinase</keyword>
<dbReference type="GO" id="GO:0035556">
    <property type="term" value="P:intracellular signal transduction"/>
    <property type="evidence" value="ECO:0007669"/>
    <property type="project" value="TreeGrafter"/>
</dbReference>
<organism evidence="12 13">
    <name type="scientific">Phialemonium atrogriseum</name>
    <dbReference type="NCBI Taxonomy" id="1093897"/>
    <lineage>
        <taxon>Eukaryota</taxon>
        <taxon>Fungi</taxon>
        <taxon>Dikarya</taxon>
        <taxon>Ascomycota</taxon>
        <taxon>Pezizomycotina</taxon>
        <taxon>Sordariomycetes</taxon>
        <taxon>Sordariomycetidae</taxon>
        <taxon>Cephalothecales</taxon>
        <taxon>Cephalothecaceae</taxon>
        <taxon>Phialemonium</taxon>
    </lineage>
</organism>
<keyword evidence="4" id="KW-0547">Nucleotide-binding</keyword>
<evidence type="ECO:0000256" key="5">
    <source>
        <dbReference type="ARBA" id="ARBA00022777"/>
    </source>
</evidence>
<keyword evidence="3" id="KW-0808">Transferase</keyword>
<feature type="region of interest" description="Disordered" evidence="9">
    <location>
        <begin position="635"/>
        <end position="654"/>
    </location>
</feature>
<evidence type="ECO:0000256" key="7">
    <source>
        <dbReference type="ARBA" id="ARBA00047899"/>
    </source>
</evidence>
<dbReference type="InterPro" id="IPR011009">
    <property type="entry name" value="Kinase-like_dom_sf"/>
</dbReference>
<feature type="domain" description="AGC-kinase C-terminal" evidence="11">
    <location>
        <begin position="603"/>
        <end position="673"/>
    </location>
</feature>